<dbReference type="Pfam" id="PF00688">
    <property type="entry name" value="TGFb_propeptide"/>
    <property type="match status" value="1"/>
</dbReference>
<dbReference type="InterPro" id="IPR017948">
    <property type="entry name" value="TGFb_CS"/>
</dbReference>
<dbReference type="CDD" id="cd13758">
    <property type="entry name" value="TGF_beta_LEFTY1_2"/>
    <property type="match status" value="1"/>
</dbReference>
<dbReference type="PIRSF" id="PIRSF037402">
    <property type="entry name" value="TGFb4"/>
    <property type="match status" value="1"/>
</dbReference>
<dbReference type="Proteomes" id="UP001152320">
    <property type="component" value="Chromosome 3"/>
</dbReference>
<name>A0A9Q1CIA1_HOLLE</name>
<evidence type="ECO:0000256" key="6">
    <source>
        <dbReference type="RuleBase" id="RU000354"/>
    </source>
</evidence>
<dbReference type="SUPFAM" id="SSF57501">
    <property type="entry name" value="Cystine-knot cytokines"/>
    <property type="match status" value="1"/>
</dbReference>
<dbReference type="GO" id="GO:0009948">
    <property type="term" value="P:anterior/posterior axis specification"/>
    <property type="evidence" value="ECO:0007669"/>
    <property type="project" value="TreeGrafter"/>
</dbReference>
<proteinExistence type="inferred from homology"/>
<dbReference type="InterPro" id="IPR001839">
    <property type="entry name" value="TGF-b_C"/>
</dbReference>
<evidence type="ECO:0000256" key="2">
    <source>
        <dbReference type="ARBA" id="ARBA00006656"/>
    </source>
</evidence>
<keyword evidence="4 6" id="KW-0339">Growth factor</keyword>
<organism evidence="8 9">
    <name type="scientific">Holothuria leucospilota</name>
    <name type="common">Black long sea cucumber</name>
    <name type="synonym">Mertensiothuria leucospilota</name>
    <dbReference type="NCBI Taxonomy" id="206669"/>
    <lineage>
        <taxon>Eukaryota</taxon>
        <taxon>Metazoa</taxon>
        <taxon>Echinodermata</taxon>
        <taxon>Eleutherozoa</taxon>
        <taxon>Echinozoa</taxon>
        <taxon>Holothuroidea</taxon>
        <taxon>Aspidochirotacea</taxon>
        <taxon>Aspidochirotida</taxon>
        <taxon>Holothuriidae</taxon>
        <taxon>Holothuria</taxon>
    </lineage>
</organism>
<feature type="domain" description="TGF-beta family profile" evidence="7">
    <location>
        <begin position="229"/>
        <end position="356"/>
    </location>
</feature>
<dbReference type="PANTHER" id="PTHR11848:SF226">
    <property type="entry name" value="LEFT-RIGHT DETERMINATION FACTOR"/>
    <property type="match status" value="1"/>
</dbReference>
<dbReference type="EMBL" id="JAIZAY010000003">
    <property type="protein sequence ID" value="KAJ8045415.1"/>
    <property type="molecule type" value="Genomic_DNA"/>
</dbReference>
<keyword evidence="5" id="KW-1015">Disulfide bond</keyword>
<dbReference type="Gene3D" id="2.10.90.10">
    <property type="entry name" value="Cystine-knot cytokines"/>
    <property type="match status" value="1"/>
</dbReference>
<dbReference type="InterPro" id="IPR003942">
    <property type="entry name" value="LRDF"/>
</dbReference>
<evidence type="ECO:0000313" key="9">
    <source>
        <dbReference type="Proteomes" id="UP001152320"/>
    </source>
</evidence>
<dbReference type="OrthoDB" id="10019514at2759"/>
<dbReference type="PROSITE" id="PS00250">
    <property type="entry name" value="TGF_BETA_1"/>
    <property type="match status" value="1"/>
</dbReference>
<dbReference type="PRINTS" id="PR01427">
    <property type="entry name" value="TGFBETA4"/>
</dbReference>
<evidence type="ECO:0000259" key="7">
    <source>
        <dbReference type="PROSITE" id="PS51362"/>
    </source>
</evidence>
<comment type="caution">
    <text evidence="8">The sequence shown here is derived from an EMBL/GenBank/DDBJ whole genome shotgun (WGS) entry which is preliminary data.</text>
</comment>
<keyword evidence="9" id="KW-1185">Reference proteome</keyword>
<dbReference type="PANTHER" id="PTHR11848">
    <property type="entry name" value="TGF-BETA FAMILY"/>
    <property type="match status" value="1"/>
</dbReference>
<dbReference type="AlphaFoldDB" id="A0A9Q1CIA1"/>
<accession>A0A9Q1CIA1</accession>
<dbReference type="SMART" id="SM00204">
    <property type="entry name" value="TGFB"/>
    <property type="match status" value="1"/>
</dbReference>
<dbReference type="Pfam" id="PF00019">
    <property type="entry name" value="TGF_beta"/>
    <property type="match status" value="1"/>
</dbReference>
<evidence type="ECO:0000256" key="3">
    <source>
        <dbReference type="ARBA" id="ARBA00022525"/>
    </source>
</evidence>
<dbReference type="InterPro" id="IPR015615">
    <property type="entry name" value="TGF-beta-rel"/>
</dbReference>
<sequence>MPLDSFTHEDEFQVNFLNKVGIEDPTREPLISKENIVIPADIREKYESMLHHHREKRRVITKGIRKIPGIPGQVLFANATRQMFKFQLEHRVPPDSDIVLAEMKIYQDRANDAVFFNPSNHSHRHHPTSARVSLHQMLDVNGITEAVFADERMVAVNSSGWKIFDITDTIDRWTRDPTPTIDIELTVNPIRQGRHARRIAEKVRFVTEEAPNDAPYGYPVLTVYTVKYMPKLDPEPRQCDQSSSPESQRCCRTSRYIDFRNMRWANRWVIEPSGFEAYDCVGTCSHHRSYRDLLSNLFRSGRTGGAGGTSYRNDYRTCGISRSASLPMMYMTENNGVMELKVEEIPNMIAEECSCQR</sequence>
<keyword evidence="3" id="KW-0964">Secreted</keyword>
<evidence type="ECO:0000256" key="1">
    <source>
        <dbReference type="ARBA" id="ARBA00004613"/>
    </source>
</evidence>
<evidence type="ECO:0000313" key="8">
    <source>
        <dbReference type="EMBL" id="KAJ8045415.1"/>
    </source>
</evidence>
<dbReference type="GO" id="GO:0005615">
    <property type="term" value="C:extracellular space"/>
    <property type="evidence" value="ECO:0007669"/>
    <property type="project" value="TreeGrafter"/>
</dbReference>
<comment type="subcellular location">
    <subcellularLocation>
        <location evidence="1">Secreted</location>
    </subcellularLocation>
</comment>
<dbReference type="InterPro" id="IPR029034">
    <property type="entry name" value="Cystine-knot_cytokine"/>
</dbReference>
<dbReference type="InterPro" id="IPR001111">
    <property type="entry name" value="TGF-b_propeptide"/>
</dbReference>
<evidence type="ECO:0000256" key="4">
    <source>
        <dbReference type="ARBA" id="ARBA00023030"/>
    </source>
</evidence>
<dbReference type="GO" id="GO:0005160">
    <property type="term" value="F:transforming growth factor beta receptor binding"/>
    <property type="evidence" value="ECO:0007669"/>
    <property type="project" value="InterPro"/>
</dbReference>
<dbReference type="PROSITE" id="PS51362">
    <property type="entry name" value="TGF_BETA_2"/>
    <property type="match status" value="1"/>
</dbReference>
<comment type="similarity">
    <text evidence="2 6">Belongs to the TGF-beta family.</text>
</comment>
<gene>
    <name evidence="8" type="ORF">HOLleu_08423</name>
</gene>
<dbReference type="GO" id="GO:0008083">
    <property type="term" value="F:growth factor activity"/>
    <property type="evidence" value="ECO:0007669"/>
    <property type="project" value="UniProtKB-KW"/>
</dbReference>
<dbReference type="Gene3D" id="2.60.120.970">
    <property type="match status" value="1"/>
</dbReference>
<reference evidence="8" key="1">
    <citation type="submission" date="2021-10" db="EMBL/GenBank/DDBJ databases">
        <title>Tropical sea cucumber genome reveals ecological adaptation and Cuvierian tubules defense mechanism.</title>
        <authorList>
            <person name="Chen T."/>
        </authorList>
    </citation>
    <scope>NUCLEOTIDE SEQUENCE</scope>
    <source>
        <strain evidence="8">Nanhai2018</strain>
        <tissue evidence="8">Muscle</tissue>
    </source>
</reference>
<protein>
    <submittedName>
        <fullName evidence="8">Left-right determination factor 2</fullName>
    </submittedName>
</protein>
<dbReference type="GO" id="GO:0005125">
    <property type="term" value="F:cytokine activity"/>
    <property type="evidence" value="ECO:0007669"/>
    <property type="project" value="TreeGrafter"/>
</dbReference>
<evidence type="ECO:0000256" key="5">
    <source>
        <dbReference type="ARBA" id="ARBA00023157"/>
    </source>
</evidence>